<evidence type="ECO:0000256" key="1">
    <source>
        <dbReference type="SAM" id="MobiDB-lite"/>
    </source>
</evidence>
<dbReference type="AlphaFoldDB" id="A0A9X0CFY6"/>
<sequence>MWRLRHLHRMQQRQSRLPRIQQLSLHRPRIPQPSLSRPEFHLQNSTAKPPSPQDSTAKNPVLPMKSVEEIIDGQPKEFAETGNLNTKRGLPLVPEENSPLWSVNADPRLTMPQPQQYDDMGGAVKRPLEDGTYYTPAKTNEKFEYFTEHYSPDPYVAAAQREEWMNSSNGVSPTPQLSRKSKKPEVKEEKEVVKELKKSNVRQNKHAHKSPKHYMK</sequence>
<evidence type="ECO:0000313" key="2">
    <source>
        <dbReference type="EMBL" id="KAJ7339532.1"/>
    </source>
</evidence>
<name>A0A9X0CFY6_9CNID</name>
<gene>
    <name evidence="2" type="ORF">OS493_005931</name>
</gene>
<feature type="compositionally biased region" description="Polar residues" evidence="1">
    <location>
        <begin position="166"/>
        <end position="178"/>
    </location>
</feature>
<evidence type="ECO:0000313" key="3">
    <source>
        <dbReference type="Proteomes" id="UP001163046"/>
    </source>
</evidence>
<dbReference type="Proteomes" id="UP001163046">
    <property type="component" value="Unassembled WGS sequence"/>
</dbReference>
<feature type="region of interest" description="Disordered" evidence="1">
    <location>
        <begin position="166"/>
        <end position="216"/>
    </location>
</feature>
<reference evidence="2" key="1">
    <citation type="submission" date="2023-01" db="EMBL/GenBank/DDBJ databases">
        <title>Genome assembly of the deep-sea coral Lophelia pertusa.</title>
        <authorList>
            <person name="Herrera S."/>
            <person name="Cordes E."/>
        </authorList>
    </citation>
    <scope>NUCLEOTIDE SEQUENCE</scope>
    <source>
        <strain evidence="2">USNM1676648</strain>
        <tissue evidence="2">Polyp</tissue>
    </source>
</reference>
<keyword evidence="3" id="KW-1185">Reference proteome</keyword>
<feature type="region of interest" description="Disordered" evidence="1">
    <location>
        <begin position="1"/>
        <end position="62"/>
    </location>
</feature>
<dbReference type="OrthoDB" id="5974165at2759"/>
<feature type="compositionally biased region" description="Basic and acidic residues" evidence="1">
    <location>
        <begin position="183"/>
        <end position="198"/>
    </location>
</feature>
<feature type="compositionally biased region" description="Basic residues" evidence="1">
    <location>
        <begin position="199"/>
        <end position="216"/>
    </location>
</feature>
<organism evidence="2 3">
    <name type="scientific">Desmophyllum pertusum</name>
    <dbReference type="NCBI Taxonomy" id="174260"/>
    <lineage>
        <taxon>Eukaryota</taxon>
        <taxon>Metazoa</taxon>
        <taxon>Cnidaria</taxon>
        <taxon>Anthozoa</taxon>
        <taxon>Hexacorallia</taxon>
        <taxon>Scleractinia</taxon>
        <taxon>Caryophylliina</taxon>
        <taxon>Caryophylliidae</taxon>
        <taxon>Desmophyllum</taxon>
    </lineage>
</organism>
<feature type="compositionally biased region" description="Polar residues" evidence="1">
    <location>
        <begin position="42"/>
        <end position="58"/>
    </location>
</feature>
<accession>A0A9X0CFY6</accession>
<comment type="caution">
    <text evidence="2">The sequence shown here is derived from an EMBL/GenBank/DDBJ whole genome shotgun (WGS) entry which is preliminary data.</text>
</comment>
<protein>
    <submittedName>
        <fullName evidence="2">Uncharacterized protein</fullName>
    </submittedName>
</protein>
<feature type="compositionally biased region" description="Basic residues" evidence="1">
    <location>
        <begin position="1"/>
        <end position="11"/>
    </location>
</feature>
<proteinExistence type="predicted"/>
<feature type="region of interest" description="Disordered" evidence="1">
    <location>
        <begin position="74"/>
        <end position="108"/>
    </location>
</feature>
<dbReference type="EMBL" id="MU827779">
    <property type="protein sequence ID" value="KAJ7339532.1"/>
    <property type="molecule type" value="Genomic_DNA"/>
</dbReference>